<comment type="caution">
    <text evidence="1">The sequence shown here is derived from an EMBL/GenBank/DDBJ whole genome shotgun (WGS) entry which is preliminary data.</text>
</comment>
<evidence type="ECO:0000313" key="2">
    <source>
        <dbReference type="Proteomes" id="UP001215598"/>
    </source>
</evidence>
<gene>
    <name evidence="1" type="ORF">B0H16DRAFT_1887535</name>
</gene>
<reference evidence="1" key="1">
    <citation type="submission" date="2023-03" db="EMBL/GenBank/DDBJ databases">
        <title>Massive genome expansion in bonnet fungi (Mycena s.s.) driven by repeated elements and novel gene families across ecological guilds.</title>
        <authorList>
            <consortium name="Lawrence Berkeley National Laboratory"/>
            <person name="Harder C.B."/>
            <person name="Miyauchi S."/>
            <person name="Viragh M."/>
            <person name="Kuo A."/>
            <person name="Thoen E."/>
            <person name="Andreopoulos B."/>
            <person name="Lu D."/>
            <person name="Skrede I."/>
            <person name="Drula E."/>
            <person name="Henrissat B."/>
            <person name="Morin E."/>
            <person name="Kohler A."/>
            <person name="Barry K."/>
            <person name="LaButti K."/>
            <person name="Morin E."/>
            <person name="Salamov A."/>
            <person name="Lipzen A."/>
            <person name="Mereny Z."/>
            <person name="Hegedus B."/>
            <person name="Baldrian P."/>
            <person name="Stursova M."/>
            <person name="Weitz H."/>
            <person name="Taylor A."/>
            <person name="Grigoriev I.V."/>
            <person name="Nagy L.G."/>
            <person name="Martin F."/>
            <person name="Kauserud H."/>
        </authorList>
    </citation>
    <scope>NUCLEOTIDE SEQUENCE</scope>
    <source>
        <strain evidence="1">CBHHK182m</strain>
    </source>
</reference>
<dbReference type="EMBL" id="JARKIB010000062">
    <property type="protein sequence ID" value="KAJ7751388.1"/>
    <property type="molecule type" value="Genomic_DNA"/>
</dbReference>
<name>A0AAD7IXI2_9AGAR</name>
<evidence type="ECO:0008006" key="3">
    <source>
        <dbReference type="Google" id="ProtNLM"/>
    </source>
</evidence>
<evidence type="ECO:0000313" key="1">
    <source>
        <dbReference type="EMBL" id="KAJ7751388.1"/>
    </source>
</evidence>
<accession>A0AAD7IXI2</accession>
<protein>
    <recommendedName>
        <fullName evidence="3">BTB domain-containing protein</fullName>
    </recommendedName>
</protein>
<dbReference type="AlphaFoldDB" id="A0AAD7IXI2"/>
<dbReference type="Proteomes" id="UP001215598">
    <property type="component" value="Unassembled WGS sequence"/>
</dbReference>
<organism evidence="1 2">
    <name type="scientific">Mycena metata</name>
    <dbReference type="NCBI Taxonomy" id="1033252"/>
    <lineage>
        <taxon>Eukaryota</taxon>
        <taxon>Fungi</taxon>
        <taxon>Dikarya</taxon>
        <taxon>Basidiomycota</taxon>
        <taxon>Agaricomycotina</taxon>
        <taxon>Agaricomycetes</taxon>
        <taxon>Agaricomycetidae</taxon>
        <taxon>Agaricales</taxon>
        <taxon>Marasmiineae</taxon>
        <taxon>Mycenaceae</taxon>
        <taxon>Mycena</taxon>
    </lineage>
</organism>
<keyword evidence="2" id="KW-1185">Reference proteome</keyword>
<sequence length="338" mass="38276">MSDSGPAPDSAEQANLNAEGNHHHPQFYFGSGDVVLKLKSGTLYRIHASHLGRRAGFFGDLFSLPRSVDTPEQIATEGHSDDNPIKVPHTIEQFDWDHLMTYLFMGPTAWPLTEDFLVSVMKLSHLYDIQDGINYTTQELTRRGDRLEPALQFELGRCFGIDLWVEQAFRRLMAGDLLSLDSLQVTQIGHYGYFYLTQTKAKIQALRNTIAFHVPPVVNDVNCENPGTCTYSWTREWEERVRQLIHHPEAPISCLDLLDQLRNVHIHGLCDKCQDLTVTWIWGMCLLTKEEGFVEEAIAALMALQNDEAIRLALRASLTAGRAEAQLSLHALCYHHSH</sequence>
<proteinExistence type="predicted"/>